<dbReference type="InterPro" id="IPR043725">
    <property type="entry name" value="DUF5667"/>
</dbReference>
<proteinExistence type="predicted"/>
<dbReference type="InterPro" id="IPR002350">
    <property type="entry name" value="Kazal_dom"/>
</dbReference>
<evidence type="ECO:0000313" key="2">
    <source>
        <dbReference type="EMBL" id="KKO02876.1"/>
    </source>
</evidence>
<name>A0A0F9VCJ4_9ZZZZ</name>
<dbReference type="SMART" id="SM00280">
    <property type="entry name" value="KAZAL"/>
    <property type="match status" value="1"/>
</dbReference>
<dbReference type="PROSITE" id="PS51465">
    <property type="entry name" value="KAZAL_2"/>
    <property type="match status" value="1"/>
</dbReference>
<accession>A0A0F9VCJ4</accession>
<dbReference type="SUPFAM" id="SSF100895">
    <property type="entry name" value="Kazal-type serine protease inhibitors"/>
    <property type="match status" value="1"/>
</dbReference>
<dbReference type="Gene3D" id="3.30.60.30">
    <property type="match status" value="1"/>
</dbReference>
<reference evidence="2" key="1">
    <citation type="journal article" date="2015" name="Nature">
        <title>Complex archaea that bridge the gap between prokaryotes and eukaryotes.</title>
        <authorList>
            <person name="Spang A."/>
            <person name="Saw J.H."/>
            <person name="Jorgensen S.L."/>
            <person name="Zaremba-Niedzwiedzka K."/>
            <person name="Martijn J."/>
            <person name="Lind A.E."/>
            <person name="van Eijk R."/>
            <person name="Schleper C."/>
            <person name="Guy L."/>
            <person name="Ettema T.J."/>
        </authorList>
    </citation>
    <scope>NUCLEOTIDE SEQUENCE</scope>
</reference>
<gene>
    <name evidence="2" type="ORF">LCGC14_0103270</name>
</gene>
<dbReference type="Pfam" id="PF18915">
    <property type="entry name" value="DUF5667"/>
    <property type="match status" value="1"/>
</dbReference>
<comment type="caution">
    <text evidence="2">The sequence shown here is derived from an EMBL/GenBank/DDBJ whole genome shotgun (WGS) entry which is preliminary data.</text>
</comment>
<evidence type="ECO:0000259" key="1">
    <source>
        <dbReference type="PROSITE" id="PS51465"/>
    </source>
</evidence>
<sequence>MTKLIGIIVISAFFVFVGGSIAFAQEAPVDVTEEVNLDEDIQPQDLGVGDPRILPDHPLYFLKNWARDIRSLLTFNSVAKSELRSRFANEKLIEVKKMIERKKNPEAIKRATGNYQKEIERVKSETEKIREKAKENPKVDKFLDKFIHQQILHQKLLQKLENQVPEQAFEKIKEAREMHLEKFGDVMLKLEDRREKIGEKLTDILEAQKGSQFKHFKNLEILSELEEKVPEEAKDAIRRAQENSLKRLQGNLEKMSPEDQERFKEYLEKISGAKEKHLEILENLRSGIRAIPETPRLLELKKRLDESKVNILEKVKEGLERSSIPLCPKFVWTDPGPCEKGRIIIEKDVKGCPLPPKCVIPGEVETRPLPIPAPEVPPFLEKEACIALWDPVCGKDGNTYSNGCFAKIAGIEVEHRGICGKILEVRPEIMR</sequence>
<feature type="domain" description="Kazal-like" evidence="1">
    <location>
        <begin position="370"/>
        <end position="421"/>
    </location>
</feature>
<dbReference type="Pfam" id="PF00050">
    <property type="entry name" value="Kazal_1"/>
    <property type="match status" value="1"/>
</dbReference>
<organism evidence="2">
    <name type="scientific">marine sediment metagenome</name>
    <dbReference type="NCBI Taxonomy" id="412755"/>
    <lineage>
        <taxon>unclassified sequences</taxon>
        <taxon>metagenomes</taxon>
        <taxon>ecological metagenomes</taxon>
    </lineage>
</organism>
<dbReference type="EMBL" id="LAZR01000029">
    <property type="protein sequence ID" value="KKO02876.1"/>
    <property type="molecule type" value="Genomic_DNA"/>
</dbReference>
<protein>
    <recommendedName>
        <fullName evidence="1">Kazal-like domain-containing protein</fullName>
    </recommendedName>
</protein>
<dbReference type="CDD" id="cd00104">
    <property type="entry name" value="KAZAL_FS"/>
    <property type="match status" value="1"/>
</dbReference>
<dbReference type="InterPro" id="IPR036058">
    <property type="entry name" value="Kazal_dom_sf"/>
</dbReference>
<dbReference type="AlphaFoldDB" id="A0A0F9VCJ4"/>